<keyword evidence="2" id="KW-0472">Membrane</keyword>
<feature type="compositionally biased region" description="Pro residues" evidence="1">
    <location>
        <begin position="1"/>
        <end position="15"/>
    </location>
</feature>
<dbReference type="AlphaFoldDB" id="A0A417Y3X4"/>
<accession>A0A417Y3X4</accession>
<comment type="caution">
    <text evidence="3">The sequence shown here is derived from an EMBL/GenBank/DDBJ whole genome shotgun (WGS) entry which is preliminary data.</text>
</comment>
<dbReference type="EMBL" id="QXGH01000013">
    <property type="protein sequence ID" value="RHW27350.1"/>
    <property type="molecule type" value="Genomic_DNA"/>
</dbReference>
<feature type="transmembrane region" description="Helical" evidence="2">
    <location>
        <begin position="54"/>
        <end position="80"/>
    </location>
</feature>
<gene>
    <name evidence="3" type="ORF">D0Z08_09355</name>
</gene>
<evidence type="ECO:0000313" key="3">
    <source>
        <dbReference type="EMBL" id="RHW27350.1"/>
    </source>
</evidence>
<evidence type="ECO:0000313" key="4">
    <source>
        <dbReference type="Proteomes" id="UP000283644"/>
    </source>
</evidence>
<feature type="region of interest" description="Disordered" evidence="1">
    <location>
        <begin position="82"/>
        <end position="128"/>
    </location>
</feature>
<keyword evidence="4" id="KW-1185">Reference proteome</keyword>
<keyword evidence="2" id="KW-1133">Transmembrane helix</keyword>
<proteinExistence type="predicted"/>
<reference evidence="3 4" key="1">
    <citation type="submission" date="2018-09" db="EMBL/GenBank/DDBJ databases">
        <title>Genome sequencing of Nocardioides immobilis CCTCC AB 2017083 for comparison to Nocardioides silvaticus.</title>
        <authorList>
            <person name="Li C."/>
            <person name="Wang G."/>
        </authorList>
    </citation>
    <scope>NUCLEOTIDE SEQUENCE [LARGE SCALE GENOMIC DNA]</scope>
    <source>
        <strain evidence="3 4">CCTCC AB 2017083</strain>
    </source>
</reference>
<feature type="region of interest" description="Disordered" evidence="1">
    <location>
        <begin position="1"/>
        <end position="47"/>
    </location>
</feature>
<protein>
    <submittedName>
        <fullName evidence="3">Uncharacterized protein</fullName>
    </submittedName>
</protein>
<feature type="compositionally biased region" description="Low complexity" evidence="1">
    <location>
        <begin position="92"/>
        <end position="122"/>
    </location>
</feature>
<dbReference type="OrthoDB" id="3789962at2"/>
<dbReference type="RefSeq" id="WP_118924936.1">
    <property type="nucleotide sequence ID" value="NZ_QXGH01000013.1"/>
</dbReference>
<evidence type="ECO:0000256" key="1">
    <source>
        <dbReference type="SAM" id="MobiDB-lite"/>
    </source>
</evidence>
<name>A0A417Y3X4_9ACTN</name>
<dbReference type="Proteomes" id="UP000283644">
    <property type="component" value="Unassembled WGS sequence"/>
</dbReference>
<sequence>MSNQYPGPPQQPTTPPGYLQQQPPTPYGAPGGGGGYPPQPFGAPPTGGGGGKKIALIVGLVVAAVVLLVVGASVLLYLLADDDDSDPRPKVTRTVTVDPTDGTTGGTPPTSDGTTTTTDTGEGPPPENAEIIARAYLNSLVMSDCLAVQGLSTPEWFESEYGDQSGCEEAGGNQEMATVEYAFGETVENGDGSVSVEATVSDSTDTSGTEYTATWTLVPSPDNTSWLVDSFALADA</sequence>
<organism evidence="3 4">
    <name type="scientific">Nocardioides immobilis</name>
    <dbReference type="NCBI Taxonomy" id="2049295"/>
    <lineage>
        <taxon>Bacteria</taxon>
        <taxon>Bacillati</taxon>
        <taxon>Actinomycetota</taxon>
        <taxon>Actinomycetes</taxon>
        <taxon>Propionibacteriales</taxon>
        <taxon>Nocardioidaceae</taxon>
        <taxon>Nocardioides</taxon>
    </lineage>
</organism>
<evidence type="ECO:0000256" key="2">
    <source>
        <dbReference type="SAM" id="Phobius"/>
    </source>
</evidence>
<keyword evidence="2" id="KW-0812">Transmembrane</keyword>